<keyword evidence="4" id="KW-1185">Reference proteome</keyword>
<reference evidence="3 4" key="1">
    <citation type="submission" date="2014-11" db="EMBL/GenBank/DDBJ databases">
        <authorList>
            <person name="Zhu J."/>
            <person name="Qi W."/>
            <person name="Song R."/>
        </authorList>
    </citation>
    <scope>NUCLEOTIDE SEQUENCE [LARGE SCALE GENOMIC DNA]</scope>
</reference>
<dbReference type="AlphaFoldDB" id="A0A0G4EAJ0"/>
<keyword evidence="2" id="KW-0732">Signal</keyword>
<dbReference type="EMBL" id="CDMY01000061">
    <property type="protein sequence ID" value="CEL92264.1"/>
    <property type="molecule type" value="Genomic_DNA"/>
</dbReference>
<evidence type="ECO:0000256" key="1">
    <source>
        <dbReference type="SAM" id="MobiDB-lite"/>
    </source>
</evidence>
<protein>
    <submittedName>
        <fullName evidence="3">Uncharacterized protein</fullName>
    </submittedName>
</protein>
<feature type="signal peptide" evidence="2">
    <location>
        <begin position="1"/>
        <end position="22"/>
    </location>
</feature>
<evidence type="ECO:0000256" key="2">
    <source>
        <dbReference type="SAM" id="SignalP"/>
    </source>
</evidence>
<organism evidence="3 4">
    <name type="scientific">Vitrella brassicaformis (strain CCMP3155)</name>
    <dbReference type="NCBI Taxonomy" id="1169540"/>
    <lineage>
        <taxon>Eukaryota</taxon>
        <taxon>Sar</taxon>
        <taxon>Alveolata</taxon>
        <taxon>Colpodellida</taxon>
        <taxon>Vitrellaceae</taxon>
        <taxon>Vitrella</taxon>
    </lineage>
</organism>
<sequence length="237" mass="25379">MHTGSILLMLAATAAPVAQIMAGDAAEEGKPRFVLTMKGTRAFGETTQLKLLRDLRKVLNDLEGLLHSQKNRVNLKDNVDGTPSRQGNDTLPEQVPCPGGRRTISGDRQVDEGFGEIFSFYFDSADVADFFVVALDSTGVGNSDLSVTDYFTGTEVLSENESDGEVDTFEDVVIVDTSQIDGSYGLDIVAFCVEGPCEYQLVVFEHTGECVPSPAIDIEGVDVGISDTLPVLAPPTP</sequence>
<dbReference type="InParanoid" id="A0A0G4EAJ0"/>
<accession>A0A0G4EAJ0</accession>
<dbReference type="VEuPathDB" id="CryptoDB:Vbra_10990"/>
<dbReference type="PhylomeDB" id="A0A0G4EAJ0"/>
<feature type="compositionally biased region" description="Polar residues" evidence="1">
    <location>
        <begin position="81"/>
        <end position="91"/>
    </location>
</feature>
<gene>
    <name evidence="3" type="ORF">Vbra_10990</name>
</gene>
<feature type="region of interest" description="Disordered" evidence="1">
    <location>
        <begin position="75"/>
        <end position="106"/>
    </location>
</feature>
<dbReference type="Proteomes" id="UP000041254">
    <property type="component" value="Unassembled WGS sequence"/>
</dbReference>
<proteinExistence type="predicted"/>
<evidence type="ECO:0000313" key="4">
    <source>
        <dbReference type="Proteomes" id="UP000041254"/>
    </source>
</evidence>
<name>A0A0G4EAJ0_VITBC</name>
<feature type="chain" id="PRO_5005187358" evidence="2">
    <location>
        <begin position="23"/>
        <end position="237"/>
    </location>
</feature>
<evidence type="ECO:0000313" key="3">
    <source>
        <dbReference type="EMBL" id="CEL92264.1"/>
    </source>
</evidence>